<feature type="domain" description="Electron transfer flavoprotein alpha/beta-subunit N-terminal" evidence="2">
    <location>
        <begin position="4"/>
        <end position="197"/>
    </location>
</feature>
<accession>A0A1W2D7Y8</accession>
<organism evidence="3 4">
    <name type="scientific">Fulvimarina manganoxydans</name>
    <dbReference type="NCBI Taxonomy" id="937218"/>
    <lineage>
        <taxon>Bacteria</taxon>
        <taxon>Pseudomonadati</taxon>
        <taxon>Pseudomonadota</taxon>
        <taxon>Alphaproteobacteria</taxon>
        <taxon>Hyphomicrobiales</taxon>
        <taxon>Aurantimonadaceae</taxon>
        <taxon>Fulvimarina</taxon>
    </lineage>
</organism>
<dbReference type="OrthoDB" id="5598152at2"/>
<dbReference type="InterPro" id="IPR014730">
    <property type="entry name" value="ETF_a/b_N"/>
</dbReference>
<keyword evidence="4" id="KW-1185">Reference proteome</keyword>
<dbReference type="SUPFAM" id="SSF52402">
    <property type="entry name" value="Adenine nucleotide alpha hydrolases-like"/>
    <property type="match status" value="1"/>
</dbReference>
<dbReference type="STRING" id="937218.SAMN06297251_11323"/>
<evidence type="ECO:0000256" key="1">
    <source>
        <dbReference type="ARBA" id="ARBA00022982"/>
    </source>
</evidence>
<reference evidence="3 4" key="1">
    <citation type="submission" date="2017-04" db="EMBL/GenBank/DDBJ databases">
        <authorList>
            <person name="Afonso C.L."/>
            <person name="Miller P.J."/>
            <person name="Scott M.A."/>
            <person name="Spackman E."/>
            <person name="Goraichik I."/>
            <person name="Dimitrov K.M."/>
            <person name="Suarez D.L."/>
            <person name="Swayne D.E."/>
        </authorList>
    </citation>
    <scope>NUCLEOTIDE SEQUENCE [LARGE SCALE GENOMIC DNA]</scope>
    <source>
        <strain evidence="3 4">CGMCC 1.10972</strain>
    </source>
</reference>
<protein>
    <submittedName>
        <fullName evidence="3">Electron transfer flavoprotein beta subunit</fullName>
    </submittedName>
</protein>
<dbReference type="RefSeq" id="WP_084410855.1">
    <property type="nucleotide sequence ID" value="NZ_FWXR01000013.1"/>
</dbReference>
<name>A0A1W2D7Y8_9HYPH</name>
<gene>
    <name evidence="3" type="ORF">SAMN06297251_11323</name>
</gene>
<dbReference type="SMART" id="SM00893">
    <property type="entry name" value="ETF"/>
    <property type="match status" value="1"/>
</dbReference>
<keyword evidence="1" id="KW-0249">Electron transport</keyword>
<evidence type="ECO:0000313" key="3">
    <source>
        <dbReference type="EMBL" id="SMC93218.1"/>
    </source>
</evidence>
<evidence type="ECO:0000259" key="2">
    <source>
        <dbReference type="SMART" id="SM00893"/>
    </source>
</evidence>
<sequence>MKTVVLVSGARHPVSRRPALTRLEAQAASLAAKLGGTVRGLHAGPSDDQLREALGHGLGEADWLEIEDRVDPVPALIDHLKAAAPDIVIAGRRGEGTGDTGLVPYALAEALDMPIIADVVGVSPGAGSGTVSIEQALKKGARRRLVVQLPVLVTIHPLAPPPSPFAFAAARRGTIRHERIEATGLPTAKPSPFVERPYRARPKMMRQAGAGQAGEKAVLVGPTPEEAAERILAFLEDNGIRRYSA</sequence>
<keyword evidence="1" id="KW-0813">Transport</keyword>
<dbReference type="EMBL" id="FWXR01000013">
    <property type="protein sequence ID" value="SMC93218.1"/>
    <property type="molecule type" value="Genomic_DNA"/>
</dbReference>
<proteinExistence type="predicted"/>
<dbReference type="Proteomes" id="UP000192656">
    <property type="component" value="Unassembled WGS sequence"/>
</dbReference>
<dbReference type="Gene3D" id="3.40.50.620">
    <property type="entry name" value="HUPs"/>
    <property type="match status" value="1"/>
</dbReference>
<evidence type="ECO:0000313" key="4">
    <source>
        <dbReference type="Proteomes" id="UP000192656"/>
    </source>
</evidence>
<dbReference type="Pfam" id="PF01012">
    <property type="entry name" value="ETF"/>
    <property type="match status" value="1"/>
</dbReference>
<dbReference type="InterPro" id="IPR014729">
    <property type="entry name" value="Rossmann-like_a/b/a_fold"/>
</dbReference>
<dbReference type="AlphaFoldDB" id="A0A1W2D7Y8"/>